<reference evidence="1 2" key="1">
    <citation type="submission" date="2016-06" db="EMBL/GenBank/DDBJ databases">
        <authorList>
            <person name="Kjaerup R.B."/>
            <person name="Dalgaard T.S."/>
            <person name="Juul-Madsen H.R."/>
        </authorList>
    </citation>
    <scope>NUCLEOTIDE SEQUENCE [LARGE SCALE GENOMIC DNA]</scope>
    <source>
        <strain evidence="1">2</strain>
    </source>
</reference>
<dbReference type="PANTHER" id="PTHR41244:SF1">
    <property type="entry name" value="GLYCOSYLTRANSFERASE"/>
    <property type="match status" value="1"/>
</dbReference>
<organism evidence="1 2">
    <name type="scientific">Candidatus Propionivibrio aalborgensis</name>
    <dbReference type="NCBI Taxonomy" id="1860101"/>
    <lineage>
        <taxon>Bacteria</taxon>
        <taxon>Pseudomonadati</taxon>
        <taxon>Pseudomonadota</taxon>
        <taxon>Betaproteobacteria</taxon>
        <taxon>Rhodocyclales</taxon>
        <taxon>Rhodocyclaceae</taxon>
        <taxon>Propionivibrio</taxon>
    </lineage>
</organism>
<keyword evidence="2" id="KW-1185">Reference proteome</keyword>
<dbReference type="AlphaFoldDB" id="A0A1A8XQM9"/>
<dbReference type="CDD" id="cd11579">
    <property type="entry name" value="Glyco_tran_WbsX"/>
    <property type="match status" value="1"/>
</dbReference>
<proteinExistence type="predicted"/>
<dbReference type="InterPro" id="IPR032719">
    <property type="entry name" value="WbsX"/>
</dbReference>
<gene>
    <name evidence="1" type="ORF">PROAA_220022</name>
</gene>
<protein>
    <recommendedName>
        <fullName evidence="3">Glycosyl hydrolase</fullName>
    </recommendedName>
</protein>
<sequence>MPDMFTRKLTLRLAILRRLPAHAAVAGGWLALGWNAVKVLVSQGPRVFWSKLMRLSEQAGTGEAAEDDCPVGALPTASVLDKRSVRLIAFYLPQYHPIPENDAWWGTGFTEWTNVAKARPNFAGHYQPHLPGELGFYDLRLPEVRQAQAELASSHGIHGFCYYYYWFNGRRLLNRPLDEVLSSGQPKLPFCVCWANENWTRTWDGNDREVLIEQRYSQEDDEMLIRSLFDALSDQRYIRVDGKPLILIYKPELLPAPVRTTEIWRRQCRQAGLGEIYLACVHNLTLGAGHVDPTRLGFDAGVEFPPLGGGVPTAVPTETVNPAAKGIYYDYWATAKNFMSVPAPEYPWLRGVMPSWDNTARRQNAAHVFLGATPERYRRWLEFSIDWTVQHRAPEKRIVFINAWNEWAEGNHLEPDQAHGRAYLDATRAALRGNQPPCPGLAG</sequence>
<evidence type="ECO:0000313" key="1">
    <source>
        <dbReference type="EMBL" id="SBT07459.1"/>
    </source>
</evidence>
<dbReference type="Proteomes" id="UP000199600">
    <property type="component" value="Unassembled WGS sequence"/>
</dbReference>
<name>A0A1A8XQM9_9RHOO</name>
<dbReference type="Pfam" id="PF14307">
    <property type="entry name" value="Glyco_tran_WbsX"/>
    <property type="match status" value="1"/>
</dbReference>
<dbReference type="EMBL" id="FLQY01000135">
    <property type="protein sequence ID" value="SBT07459.1"/>
    <property type="molecule type" value="Genomic_DNA"/>
</dbReference>
<dbReference type="PANTHER" id="PTHR41244">
    <property type="entry name" value="RHAMNAN SYNTHESIS F"/>
    <property type="match status" value="1"/>
</dbReference>
<dbReference type="Gene3D" id="3.20.20.80">
    <property type="entry name" value="Glycosidases"/>
    <property type="match status" value="1"/>
</dbReference>
<evidence type="ECO:0000313" key="2">
    <source>
        <dbReference type="Proteomes" id="UP000199600"/>
    </source>
</evidence>
<accession>A0A1A8XQM9</accession>
<evidence type="ECO:0008006" key="3">
    <source>
        <dbReference type="Google" id="ProtNLM"/>
    </source>
</evidence>